<dbReference type="InterPro" id="IPR032466">
    <property type="entry name" value="Metal_Hydrolase"/>
</dbReference>
<evidence type="ECO:0000256" key="4">
    <source>
        <dbReference type="ARBA" id="ARBA00023211"/>
    </source>
</evidence>
<evidence type="ECO:0000313" key="10">
    <source>
        <dbReference type="Proteomes" id="UP000662783"/>
    </source>
</evidence>
<dbReference type="InterPro" id="IPR011059">
    <property type="entry name" value="Metal-dep_hydrolase_composite"/>
</dbReference>
<dbReference type="PANTHER" id="PTHR11113:SF2">
    <property type="entry name" value="ADENINE DEAMINASE"/>
    <property type="match status" value="1"/>
</dbReference>
<dbReference type="CDD" id="cd01295">
    <property type="entry name" value="AdeC"/>
    <property type="match status" value="1"/>
</dbReference>
<dbReference type="Gene3D" id="2.30.40.10">
    <property type="entry name" value="Urease, subunit C, domain 1"/>
    <property type="match status" value="1"/>
</dbReference>
<evidence type="ECO:0000259" key="8">
    <source>
        <dbReference type="Pfam" id="PF13382"/>
    </source>
</evidence>
<dbReference type="Pfam" id="PF13382">
    <property type="entry name" value="Adenine_deam_C"/>
    <property type="match status" value="1"/>
</dbReference>
<sequence>MKIIKGKVVDIINKTIFNGELAVEDGFITHIQKVDEEFSQFIIPGFVDAHVHVESSMLIPSEFARLAVCHGTVGTISDPHEIGNVLGKDGVRFMIDNGAKTPFKFYFGAPSCVPATTFETAGAEITASDIEEIFSWPNVNYLAEMMNYPGVLHTDSTVMDKIAIAKKHNKLIDGHAPGLRGEDAKKYISAGISTDHECFTKEEALDKLQHGMKIIIREGSAAKNFEALWELIDEYPEMVMLCSDDKHPNDLVVGHINKLAARAIAKGCDLFNVLRAASYNPVNHYKMDIGLLQTGNKADFCIVDNLKDFNVLSTYIDGVEVAKNGTSEFSSIKEENLNNFHCSPISEVQIQLKDESNCVKVIVVDDGQLITKAATSELKSINRNLQPDITNDILKIVVVNRYNGAPPAVSFIKNVGLKKGAIASCVAHDSHNIVAVGTNDTDICKAVNLIIEAKGGISLADGENSKILELPMAGIMSAKDGYEVTKHYEEIDKAAKGLGTSLTSPFMTLSFCALLVIPELKLSDKGLFDANTFSLTSSYSE</sequence>
<comment type="catalytic activity">
    <reaction evidence="5 6">
        <text>adenine + H2O + H(+) = hypoxanthine + NH4(+)</text>
        <dbReference type="Rhea" id="RHEA:23688"/>
        <dbReference type="ChEBI" id="CHEBI:15377"/>
        <dbReference type="ChEBI" id="CHEBI:15378"/>
        <dbReference type="ChEBI" id="CHEBI:16708"/>
        <dbReference type="ChEBI" id="CHEBI:17368"/>
        <dbReference type="ChEBI" id="CHEBI:28938"/>
        <dbReference type="EC" id="3.5.4.2"/>
    </reaction>
</comment>
<evidence type="ECO:0000259" key="7">
    <source>
        <dbReference type="Pfam" id="PF01979"/>
    </source>
</evidence>
<dbReference type="AlphaFoldDB" id="A0A974WIH8"/>
<keyword evidence="3 6" id="KW-0378">Hydrolase</keyword>
<dbReference type="SUPFAM" id="SSF51338">
    <property type="entry name" value="Composite domain of metallo-dependent hydrolases"/>
    <property type="match status" value="1"/>
</dbReference>
<comment type="cofactor">
    <cofactor evidence="6">
        <name>Mn(2+)</name>
        <dbReference type="ChEBI" id="CHEBI:29035"/>
    </cofactor>
</comment>
<evidence type="ECO:0000256" key="2">
    <source>
        <dbReference type="ARBA" id="ARBA00012782"/>
    </source>
</evidence>
<dbReference type="SUPFAM" id="SSF51556">
    <property type="entry name" value="Metallo-dependent hydrolases"/>
    <property type="match status" value="1"/>
</dbReference>
<dbReference type="GO" id="GO:0000034">
    <property type="term" value="F:adenine deaminase activity"/>
    <property type="evidence" value="ECO:0007669"/>
    <property type="project" value="UniProtKB-UniRule"/>
</dbReference>
<comment type="similarity">
    <text evidence="1 6">Belongs to the metallo-dependent hydrolases superfamily. Adenine deaminase family.</text>
</comment>
<accession>A0A974WIH8</accession>
<dbReference type="InterPro" id="IPR006680">
    <property type="entry name" value="Amidohydro-rel"/>
</dbReference>
<protein>
    <recommendedName>
        <fullName evidence="2 6">Adenine deaminase</fullName>
        <shortName evidence="6">Adenase</shortName>
        <shortName evidence="6">Adenine aminase</shortName>
        <ecNumber evidence="2 6">3.5.4.2</ecNumber>
    </recommendedName>
</protein>
<dbReference type="NCBIfam" id="TIGR01178">
    <property type="entry name" value="ade"/>
    <property type="match status" value="1"/>
</dbReference>
<organism evidence="9 10">
    <name type="scientific">Fulvivirga lutea</name>
    <dbReference type="NCBI Taxonomy" id="2810512"/>
    <lineage>
        <taxon>Bacteria</taxon>
        <taxon>Pseudomonadati</taxon>
        <taxon>Bacteroidota</taxon>
        <taxon>Cytophagia</taxon>
        <taxon>Cytophagales</taxon>
        <taxon>Fulvivirgaceae</taxon>
        <taxon>Fulvivirga</taxon>
    </lineage>
</organism>
<dbReference type="HAMAP" id="MF_01518">
    <property type="entry name" value="Adenine_deamin"/>
    <property type="match status" value="1"/>
</dbReference>
<gene>
    <name evidence="6 9" type="primary">ade</name>
    <name evidence="9" type="ORF">JR347_10105</name>
</gene>
<dbReference type="InterPro" id="IPR006679">
    <property type="entry name" value="Adenine_deam"/>
</dbReference>
<evidence type="ECO:0000256" key="5">
    <source>
        <dbReference type="ARBA" id="ARBA00047720"/>
    </source>
</evidence>
<dbReference type="Pfam" id="PF01979">
    <property type="entry name" value="Amidohydro_1"/>
    <property type="match status" value="1"/>
</dbReference>
<reference evidence="9" key="1">
    <citation type="submission" date="2021-02" db="EMBL/GenBank/DDBJ databases">
        <title>Fulvivirga sp. S481 isolated from sea water.</title>
        <authorList>
            <person name="Bae S.S."/>
            <person name="Baek K."/>
        </authorList>
    </citation>
    <scope>NUCLEOTIDE SEQUENCE</scope>
    <source>
        <strain evidence="9">S481</strain>
    </source>
</reference>
<dbReference type="RefSeq" id="WP_205720486.1">
    <property type="nucleotide sequence ID" value="NZ_CP070608.1"/>
</dbReference>
<dbReference type="InterPro" id="IPR026912">
    <property type="entry name" value="Adenine_deam_C"/>
</dbReference>
<keyword evidence="4 6" id="KW-0464">Manganese</keyword>
<evidence type="ECO:0000256" key="3">
    <source>
        <dbReference type="ARBA" id="ARBA00022801"/>
    </source>
</evidence>
<name>A0A974WIH8_9BACT</name>
<feature type="domain" description="Amidohydrolase-related" evidence="7">
    <location>
        <begin position="41"/>
        <end position="321"/>
    </location>
</feature>
<dbReference type="EMBL" id="CP070608">
    <property type="protein sequence ID" value="QSE95973.1"/>
    <property type="molecule type" value="Genomic_DNA"/>
</dbReference>
<evidence type="ECO:0000313" key="9">
    <source>
        <dbReference type="EMBL" id="QSE95973.1"/>
    </source>
</evidence>
<keyword evidence="10" id="KW-1185">Reference proteome</keyword>
<evidence type="ECO:0000256" key="6">
    <source>
        <dbReference type="HAMAP-Rule" id="MF_01518"/>
    </source>
</evidence>
<dbReference type="PANTHER" id="PTHR11113">
    <property type="entry name" value="N-ACETYLGLUCOSAMINE-6-PHOSPHATE DEACETYLASE"/>
    <property type="match status" value="1"/>
</dbReference>
<evidence type="ECO:0000256" key="1">
    <source>
        <dbReference type="ARBA" id="ARBA00006773"/>
    </source>
</evidence>
<feature type="domain" description="Adenine deaminase C-terminal" evidence="8">
    <location>
        <begin position="368"/>
        <end position="533"/>
    </location>
</feature>
<dbReference type="Gene3D" id="3.20.20.140">
    <property type="entry name" value="Metal-dependent hydrolases"/>
    <property type="match status" value="1"/>
</dbReference>
<dbReference type="GO" id="GO:0006146">
    <property type="term" value="P:adenine catabolic process"/>
    <property type="evidence" value="ECO:0007669"/>
    <property type="project" value="InterPro"/>
</dbReference>
<dbReference type="KEGG" id="fuv:JR347_10105"/>
<dbReference type="EC" id="3.5.4.2" evidence="2 6"/>
<dbReference type="Proteomes" id="UP000662783">
    <property type="component" value="Chromosome"/>
</dbReference>
<proteinExistence type="inferred from homology"/>